<sequence>MRLAAALALLIFAIMATSVVGTGAVRSEILTPITASL</sequence>
<gene>
    <name evidence="1" type="ORF">GGR20_002009</name>
</gene>
<dbReference type="Proteomes" id="UP000547011">
    <property type="component" value="Unassembled WGS sequence"/>
</dbReference>
<proteinExistence type="predicted"/>
<dbReference type="AlphaFoldDB" id="A0A7W6IMI9"/>
<evidence type="ECO:0000313" key="1">
    <source>
        <dbReference type="EMBL" id="MBB4052366.1"/>
    </source>
</evidence>
<reference evidence="1 2" key="1">
    <citation type="submission" date="2020-08" db="EMBL/GenBank/DDBJ databases">
        <title>Genomic Encyclopedia of Type Strains, Phase IV (KMG-IV): sequencing the most valuable type-strain genomes for metagenomic binning, comparative biology and taxonomic classification.</title>
        <authorList>
            <person name="Goeker M."/>
        </authorList>
    </citation>
    <scope>NUCLEOTIDE SEQUENCE [LARGE SCALE GENOMIC DNA]</scope>
    <source>
        <strain evidence="1 2">DSM 23447</strain>
    </source>
</reference>
<accession>A0A7W6IMI9</accession>
<evidence type="ECO:0000313" key="2">
    <source>
        <dbReference type="Proteomes" id="UP000547011"/>
    </source>
</evidence>
<organism evidence="1 2">
    <name type="scientific">Devosia subaequoris</name>
    <dbReference type="NCBI Taxonomy" id="395930"/>
    <lineage>
        <taxon>Bacteria</taxon>
        <taxon>Pseudomonadati</taxon>
        <taxon>Pseudomonadota</taxon>
        <taxon>Alphaproteobacteria</taxon>
        <taxon>Hyphomicrobiales</taxon>
        <taxon>Devosiaceae</taxon>
        <taxon>Devosia</taxon>
    </lineage>
</organism>
<protein>
    <submittedName>
        <fullName evidence="1">Uncharacterized protein</fullName>
    </submittedName>
</protein>
<keyword evidence="2" id="KW-1185">Reference proteome</keyword>
<name>A0A7W6IMI9_9HYPH</name>
<comment type="caution">
    <text evidence="1">The sequence shown here is derived from an EMBL/GenBank/DDBJ whole genome shotgun (WGS) entry which is preliminary data.</text>
</comment>
<dbReference type="EMBL" id="JACIEW010000004">
    <property type="protein sequence ID" value="MBB4052366.1"/>
    <property type="molecule type" value="Genomic_DNA"/>
</dbReference>